<sequence length="616" mass="69153">MSTALLQELHQEVRRLYIAGSDLAADDFRLKRLLPQFEQLGERAAVFKRLGEGISALVTSEAAAGQSSAVKLQDLTLLLESVLYTQGSTSPSGSEAVQLQGSAFGLETGVSSRKIAAVRQALTTTGSGRYETVLEAFKDGVFQDLRLLPLAVGALGDPYAELADFAMNKILPSYGPAAADYLAQHFNPAGGKSEVRKLHVIKAVGRPELLEEIYKAACSGSDDVRAAAILCLAGPQEYIQALLEWTADKKKPIREAAYTALAEGGSAEGLERLFEAFAGKKDRELAAYALANYPSAPLGERLSVKFMDELREALAADHKDSKKNEALWNVISPYLIALADIRNPQLDEIYRFIIEHYDRFAALGWLHLLDRAARYQETALSEQGLELLRELDNKSVRYLSYYFRAAQQLLTAKELYNEFAGGSLLDKMKARLAKDAATRNRVLQDTLEEQILNAERVTYQLAWDYAGSRQQYVWEMLSPERIAAEWNPRWLDWAIERDAPELAAALARPGHSGVREYLTAKLNREGKHRKDVDFVSNLFKGLERAGLPEAERQELLISVVEQQRFQNPYMFHFYLLERMLAFPASYVERIEAVLPKYRYESKTQLEYLVSHLRSRQ</sequence>
<name>A0A1G9GN44_9BACL</name>
<evidence type="ECO:0000313" key="2">
    <source>
        <dbReference type="Proteomes" id="UP000199050"/>
    </source>
</evidence>
<reference evidence="2" key="1">
    <citation type="submission" date="2016-10" db="EMBL/GenBank/DDBJ databases">
        <authorList>
            <person name="Varghese N."/>
            <person name="Submissions S."/>
        </authorList>
    </citation>
    <scope>NUCLEOTIDE SEQUENCE [LARGE SCALE GENOMIC DNA]</scope>
    <source>
        <strain evidence="2">CGMCC 1.11012</strain>
    </source>
</reference>
<dbReference type="EMBL" id="FNDX01000067">
    <property type="protein sequence ID" value="SDL02084.1"/>
    <property type="molecule type" value="Genomic_DNA"/>
</dbReference>
<dbReference type="Pfam" id="PF13646">
    <property type="entry name" value="HEAT_2"/>
    <property type="match status" value="1"/>
</dbReference>
<proteinExistence type="predicted"/>
<evidence type="ECO:0000313" key="1">
    <source>
        <dbReference type="EMBL" id="SDL02084.1"/>
    </source>
</evidence>
<gene>
    <name evidence="1" type="ORF">SAMN05216192_1678</name>
</gene>
<dbReference type="InterPro" id="IPR011989">
    <property type="entry name" value="ARM-like"/>
</dbReference>
<organism evidence="1 2">
    <name type="scientific">Paenibacillus typhae</name>
    <dbReference type="NCBI Taxonomy" id="1174501"/>
    <lineage>
        <taxon>Bacteria</taxon>
        <taxon>Bacillati</taxon>
        <taxon>Bacillota</taxon>
        <taxon>Bacilli</taxon>
        <taxon>Bacillales</taxon>
        <taxon>Paenibacillaceae</taxon>
        <taxon>Paenibacillus</taxon>
    </lineage>
</organism>
<dbReference type="Gene3D" id="1.25.10.10">
    <property type="entry name" value="Leucine-rich Repeat Variant"/>
    <property type="match status" value="1"/>
</dbReference>
<dbReference type="InterPro" id="IPR016024">
    <property type="entry name" value="ARM-type_fold"/>
</dbReference>
<keyword evidence="2" id="KW-1185">Reference proteome</keyword>
<protein>
    <submittedName>
        <fullName evidence="1">HEAT repeat</fullName>
    </submittedName>
</protein>
<dbReference type="Proteomes" id="UP000199050">
    <property type="component" value="Unassembled WGS sequence"/>
</dbReference>
<accession>A0A1G9GN44</accession>
<dbReference type="RefSeq" id="WP_090719997.1">
    <property type="nucleotide sequence ID" value="NZ_CBCSKY010000073.1"/>
</dbReference>
<dbReference type="SUPFAM" id="SSF48371">
    <property type="entry name" value="ARM repeat"/>
    <property type="match status" value="1"/>
</dbReference>
<dbReference type="OrthoDB" id="83685at2"/>
<dbReference type="AlphaFoldDB" id="A0A1G9GN44"/>
<dbReference type="STRING" id="1174501.SAMN05216192_1678"/>